<protein>
    <submittedName>
        <fullName evidence="1">Uncharacterized protein</fullName>
    </submittedName>
</protein>
<sequence length="116" mass="13679">MAIPYMRKTIWRAKDKALTIIMKKTHYVFTLSTTASQYLQTPTLDYQKTWGRIKTLEKNLQKLDNFEYVFRVSSLFTFQVQELIPTKDINKQTSMPLPRISKETEKHDVLCQGEMA</sequence>
<evidence type="ECO:0000313" key="1">
    <source>
        <dbReference type="EMBL" id="KAK9883475.1"/>
    </source>
</evidence>
<keyword evidence="2" id="KW-1185">Reference proteome</keyword>
<name>A0AAW1UU29_9CUCU</name>
<dbReference type="Proteomes" id="UP001431783">
    <property type="component" value="Unassembled WGS sequence"/>
</dbReference>
<reference evidence="1 2" key="1">
    <citation type="submission" date="2023-03" db="EMBL/GenBank/DDBJ databases">
        <title>Genome insight into feeding habits of ladybird beetles.</title>
        <authorList>
            <person name="Li H.-S."/>
            <person name="Huang Y.-H."/>
            <person name="Pang H."/>
        </authorList>
    </citation>
    <scope>NUCLEOTIDE SEQUENCE [LARGE SCALE GENOMIC DNA]</scope>
    <source>
        <strain evidence="1">SYSU_2023b</strain>
        <tissue evidence="1">Whole body</tissue>
    </source>
</reference>
<dbReference type="AlphaFoldDB" id="A0AAW1UU29"/>
<evidence type="ECO:0000313" key="2">
    <source>
        <dbReference type="Proteomes" id="UP001431783"/>
    </source>
</evidence>
<comment type="caution">
    <text evidence="1">The sequence shown here is derived from an EMBL/GenBank/DDBJ whole genome shotgun (WGS) entry which is preliminary data.</text>
</comment>
<dbReference type="EMBL" id="JARQZJ010000091">
    <property type="protein sequence ID" value="KAK9883475.1"/>
    <property type="molecule type" value="Genomic_DNA"/>
</dbReference>
<accession>A0AAW1UU29</accession>
<proteinExistence type="predicted"/>
<organism evidence="1 2">
    <name type="scientific">Henosepilachna vigintioctopunctata</name>
    <dbReference type="NCBI Taxonomy" id="420089"/>
    <lineage>
        <taxon>Eukaryota</taxon>
        <taxon>Metazoa</taxon>
        <taxon>Ecdysozoa</taxon>
        <taxon>Arthropoda</taxon>
        <taxon>Hexapoda</taxon>
        <taxon>Insecta</taxon>
        <taxon>Pterygota</taxon>
        <taxon>Neoptera</taxon>
        <taxon>Endopterygota</taxon>
        <taxon>Coleoptera</taxon>
        <taxon>Polyphaga</taxon>
        <taxon>Cucujiformia</taxon>
        <taxon>Coccinelloidea</taxon>
        <taxon>Coccinellidae</taxon>
        <taxon>Epilachninae</taxon>
        <taxon>Epilachnini</taxon>
        <taxon>Henosepilachna</taxon>
    </lineage>
</organism>
<gene>
    <name evidence="1" type="ORF">WA026_001651</name>
</gene>